<dbReference type="InterPro" id="IPR020040">
    <property type="entry name" value="Ribosomal_uL6_a/b-dom"/>
</dbReference>
<comment type="similarity">
    <text evidence="1 7">Belongs to the universal ribosomal protein uL6 family.</text>
</comment>
<proteinExistence type="inferred from homology"/>
<dbReference type="NCBIfam" id="TIGR03654">
    <property type="entry name" value="L6_bact"/>
    <property type="match status" value="1"/>
</dbReference>
<dbReference type="PIRSF" id="PIRSF002162">
    <property type="entry name" value="Ribosomal_L6"/>
    <property type="match status" value="1"/>
</dbReference>
<dbReference type="GO" id="GO:0006412">
    <property type="term" value="P:translation"/>
    <property type="evidence" value="ECO:0007669"/>
    <property type="project" value="InterPro"/>
</dbReference>
<dbReference type="GO" id="GO:1990904">
    <property type="term" value="C:ribonucleoprotein complex"/>
    <property type="evidence" value="ECO:0007669"/>
    <property type="project" value="UniProtKB-KW"/>
</dbReference>
<evidence type="ECO:0000259" key="8">
    <source>
        <dbReference type="Pfam" id="PF00347"/>
    </source>
</evidence>
<evidence type="ECO:0000256" key="6">
    <source>
        <dbReference type="ARBA" id="ARBA00069413"/>
    </source>
</evidence>
<dbReference type="PANTHER" id="PTHR11655">
    <property type="entry name" value="60S/50S RIBOSOMAL PROTEIN L6/L9"/>
    <property type="match status" value="1"/>
</dbReference>
<evidence type="ECO:0000256" key="7">
    <source>
        <dbReference type="RuleBase" id="RU003869"/>
    </source>
</evidence>
<keyword evidence="3" id="KW-0694">RNA-binding</keyword>
<dbReference type="EMBL" id="BLLF01001465">
    <property type="protein sequence ID" value="GFH19448.1"/>
    <property type="molecule type" value="Genomic_DNA"/>
</dbReference>
<dbReference type="PROSITE" id="PS00525">
    <property type="entry name" value="RIBOSOMAL_L6_1"/>
    <property type="match status" value="1"/>
</dbReference>
<evidence type="ECO:0000256" key="3">
    <source>
        <dbReference type="ARBA" id="ARBA00022884"/>
    </source>
</evidence>
<keyword evidence="4 7" id="KW-0689">Ribosomal protein</keyword>
<name>A0A699ZLM9_HAELA</name>
<dbReference type="Gene3D" id="3.90.930.12">
    <property type="entry name" value="Ribosomal protein L6, alpha-beta domain"/>
    <property type="match status" value="2"/>
</dbReference>
<dbReference type="SUPFAM" id="SSF56053">
    <property type="entry name" value="Ribosomal protein L6"/>
    <property type="match status" value="2"/>
</dbReference>
<dbReference type="Pfam" id="PF00347">
    <property type="entry name" value="Ribosomal_L6"/>
    <property type="match status" value="2"/>
</dbReference>
<evidence type="ECO:0000313" key="9">
    <source>
        <dbReference type="EMBL" id="GFH19448.1"/>
    </source>
</evidence>
<dbReference type="FunFam" id="3.90.930.12:FF:000002">
    <property type="entry name" value="50S ribosomal protein L6"/>
    <property type="match status" value="1"/>
</dbReference>
<dbReference type="Proteomes" id="UP000485058">
    <property type="component" value="Unassembled WGS sequence"/>
</dbReference>
<dbReference type="InterPro" id="IPR002358">
    <property type="entry name" value="Ribosomal_uL6_CS"/>
</dbReference>
<dbReference type="InterPro" id="IPR000702">
    <property type="entry name" value="Ribosomal_uL6-like"/>
</dbReference>
<evidence type="ECO:0000256" key="4">
    <source>
        <dbReference type="ARBA" id="ARBA00022980"/>
    </source>
</evidence>
<keyword evidence="5 7" id="KW-0687">Ribonucleoprotein</keyword>
<dbReference type="GO" id="GO:0005840">
    <property type="term" value="C:ribosome"/>
    <property type="evidence" value="ECO:0007669"/>
    <property type="project" value="UniProtKB-KW"/>
</dbReference>
<dbReference type="InterPro" id="IPR036789">
    <property type="entry name" value="Ribosomal_uL6-like_a/b-dom_sf"/>
</dbReference>
<evidence type="ECO:0000256" key="5">
    <source>
        <dbReference type="ARBA" id="ARBA00023274"/>
    </source>
</evidence>
<comment type="caution">
    <text evidence="9">The sequence shown here is derived from an EMBL/GenBank/DDBJ whole genome shotgun (WGS) entry which is preliminary data.</text>
</comment>
<keyword evidence="10" id="KW-1185">Reference proteome</keyword>
<dbReference type="GO" id="GO:0003735">
    <property type="term" value="F:structural constituent of ribosome"/>
    <property type="evidence" value="ECO:0007669"/>
    <property type="project" value="InterPro"/>
</dbReference>
<sequence>MLASQRAFQAHALGRSPASIRVSSAGRLVIEARESRIGAAPITVPKGVSITVDGTLVKVKGPLGELEQKFTKYVKFEQQDGVLRVSKVEDSRMAMAQHGLARSLTFNMVTGVSTGFVKKLELVGTGYRASVAGKDLTLNVGYSNPRILPIPEGLTVKVEKNTALTISGADKVVIGDFAATIRRQREPEPYKGKGVRYAGEVIKLKEGKAGGKKK</sequence>
<keyword evidence="2" id="KW-0699">rRNA-binding</keyword>
<dbReference type="FunFam" id="3.90.930.12:FF:000001">
    <property type="entry name" value="50S ribosomal protein L6"/>
    <property type="match status" value="1"/>
</dbReference>
<evidence type="ECO:0000256" key="1">
    <source>
        <dbReference type="ARBA" id="ARBA00009356"/>
    </source>
</evidence>
<dbReference type="HAMAP" id="MF_01365_B">
    <property type="entry name" value="Ribosomal_uL6_B"/>
    <property type="match status" value="1"/>
</dbReference>
<evidence type="ECO:0000313" key="10">
    <source>
        <dbReference type="Proteomes" id="UP000485058"/>
    </source>
</evidence>
<dbReference type="PRINTS" id="PR00059">
    <property type="entry name" value="RIBOSOMALL6"/>
</dbReference>
<feature type="domain" description="Large ribosomal subunit protein uL6 alpha-beta" evidence="8">
    <location>
        <begin position="44"/>
        <end position="115"/>
    </location>
</feature>
<gene>
    <name evidence="9" type="ORF">HaLaN_16394</name>
</gene>
<dbReference type="PANTHER" id="PTHR11655:SF14">
    <property type="entry name" value="LARGE RIBOSOMAL SUBUNIT PROTEIN UL6M"/>
    <property type="match status" value="1"/>
</dbReference>
<feature type="domain" description="Large ribosomal subunit protein uL6 alpha-beta" evidence="8">
    <location>
        <begin position="123"/>
        <end position="197"/>
    </location>
</feature>
<dbReference type="GO" id="GO:0019843">
    <property type="term" value="F:rRNA binding"/>
    <property type="evidence" value="ECO:0007669"/>
    <property type="project" value="UniProtKB-KW"/>
</dbReference>
<accession>A0A699ZLM9</accession>
<evidence type="ECO:0000256" key="2">
    <source>
        <dbReference type="ARBA" id="ARBA00022730"/>
    </source>
</evidence>
<protein>
    <recommendedName>
        <fullName evidence="6">Large ribosomal subunit protein uL6c</fullName>
    </recommendedName>
</protein>
<dbReference type="InterPro" id="IPR019906">
    <property type="entry name" value="Ribosomal_uL6_bac-type"/>
</dbReference>
<dbReference type="AlphaFoldDB" id="A0A699ZLM9"/>
<reference evidence="9 10" key="1">
    <citation type="submission" date="2020-02" db="EMBL/GenBank/DDBJ databases">
        <title>Draft genome sequence of Haematococcus lacustris strain NIES-144.</title>
        <authorList>
            <person name="Morimoto D."/>
            <person name="Nakagawa S."/>
            <person name="Yoshida T."/>
            <person name="Sawayama S."/>
        </authorList>
    </citation>
    <scope>NUCLEOTIDE SEQUENCE [LARGE SCALE GENOMIC DNA]</scope>
    <source>
        <strain evidence="9 10">NIES-144</strain>
    </source>
</reference>
<organism evidence="9 10">
    <name type="scientific">Haematococcus lacustris</name>
    <name type="common">Green alga</name>
    <name type="synonym">Haematococcus pluvialis</name>
    <dbReference type="NCBI Taxonomy" id="44745"/>
    <lineage>
        <taxon>Eukaryota</taxon>
        <taxon>Viridiplantae</taxon>
        <taxon>Chlorophyta</taxon>
        <taxon>core chlorophytes</taxon>
        <taxon>Chlorophyceae</taxon>
        <taxon>CS clade</taxon>
        <taxon>Chlamydomonadales</taxon>
        <taxon>Haematococcaceae</taxon>
        <taxon>Haematococcus</taxon>
    </lineage>
</organism>